<dbReference type="GO" id="GO:0090730">
    <property type="term" value="C:Las1 complex"/>
    <property type="evidence" value="ECO:0007669"/>
    <property type="project" value="InterPro"/>
</dbReference>
<accession>A0A8J9UR93</accession>
<dbReference type="GO" id="GO:0000460">
    <property type="term" value="P:maturation of 5.8S rRNA"/>
    <property type="evidence" value="ECO:0007669"/>
    <property type="project" value="TreeGrafter"/>
</dbReference>
<dbReference type="GO" id="GO:0030687">
    <property type="term" value="C:preribosome, large subunit precursor"/>
    <property type="evidence" value="ECO:0007669"/>
    <property type="project" value="TreeGrafter"/>
</dbReference>
<dbReference type="Pfam" id="PF04031">
    <property type="entry name" value="Las1"/>
    <property type="match status" value="1"/>
</dbReference>
<feature type="non-terminal residue" evidence="1">
    <location>
        <position position="527"/>
    </location>
</feature>
<keyword evidence="2" id="KW-1185">Reference proteome</keyword>
<dbReference type="AlphaFoldDB" id="A0A8J9UR93"/>
<dbReference type="GO" id="GO:0004519">
    <property type="term" value="F:endonuclease activity"/>
    <property type="evidence" value="ECO:0007669"/>
    <property type="project" value="InterPro"/>
</dbReference>
<organism evidence="1 2">
    <name type="scientific">Brenthis ino</name>
    <name type="common">lesser marbled fritillary</name>
    <dbReference type="NCBI Taxonomy" id="405034"/>
    <lineage>
        <taxon>Eukaryota</taxon>
        <taxon>Metazoa</taxon>
        <taxon>Ecdysozoa</taxon>
        <taxon>Arthropoda</taxon>
        <taxon>Hexapoda</taxon>
        <taxon>Insecta</taxon>
        <taxon>Pterygota</taxon>
        <taxon>Neoptera</taxon>
        <taxon>Endopterygota</taxon>
        <taxon>Lepidoptera</taxon>
        <taxon>Glossata</taxon>
        <taxon>Ditrysia</taxon>
        <taxon>Papilionoidea</taxon>
        <taxon>Nymphalidae</taxon>
        <taxon>Heliconiinae</taxon>
        <taxon>Argynnini</taxon>
        <taxon>Brenthis</taxon>
    </lineage>
</organism>
<dbReference type="PANTHER" id="PTHR15002">
    <property type="entry name" value="RIBOSOMAL BIOGENESIS PROTEIN LAS1L"/>
    <property type="match status" value="1"/>
</dbReference>
<proteinExistence type="predicted"/>
<evidence type="ECO:0008006" key="3">
    <source>
        <dbReference type="Google" id="ProtNLM"/>
    </source>
</evidence>
<dbReference type="EMBL" id="OV170225">
    <property type="protein sequence ID" value="CAH0724956.1"/>
    <property type="molecule type" value="Genomic_DNA"/>
</dbReference>
<dbReference type="Proteomes" id="UP000838878">
    <property type="component" value="Chromosome 5"/>
</dbReference>
<name>A0A8J9UR93_9NEOP</name>
<gene>
    <name evidence="1" type="ORF">BINO364_LOCUS10595</name>
</gene>
<dbReference type="InterPro" id="IPR007174">
    <property type="entry name" value="Las1"/>
</dbReference>
<reference evidence="1" key="1">
    <citation type="submission" date="2021-12" db="EMBL/GenBank/DDBJ databases">
        <authorList>
            <person name="Martin H S."/>
        </authorList>
    </citation>
    <scope>NUCLEOTIDE SEQUENCE</scope>
</reference>
<evidence type="ECO:0000313" key="2">
    <source>
        <dbReference type="Proteomes" id="UP000838878"/>
    </source>
</evidence>
<dbReference type="PANTHER" id="PTHR15002:SF0">
    <property type="entry name" value="RIBOSOMAL BIOGENESIS PROTEIN LAS1L"/>
    <property type="match status" value="1"/>
</dbReference>
<sequence>MLMPFQIVPWYNIEEWYEVYNVLYGPNSSLATKQKGLDHLLIWKARCPTLPSAIESTLTLLEVHLQDENKCNQKCSDYIMRLAYSSSLMRFVNHMVDSETSKGLNFFRAAKNIGIPDWIIELRHDTAHSEKLPAIEQLRDACLISLEWLQKNYWDKHKQCIENFTIEKIQDGELENKIEAIINFCLSLSICSHARCKINKITDIKDITMRDSLVNDSKDLLGNCVDFSNLESVTLQTLIDAMNIKAKRLFNTEIVSQCVNKVLIYEDSPFLSLEVHHLFDYYNFEFTKSLSKQYVQCFERLLEFLHTNELLQDFVLELIKFTQDEKNCNRKRKLAARWVSTILQAWRRNQQFMERLKKTETKDVILKNKNKIKSLYFHWYPNEKENSLFLDLRKTVPKDMTNITFIQPIISAYNSNLTYFIKDLLHLVRPRLPGIVIEKICNLAKVVACPEKFPVTSSRIYTVDDLKSIDPISSSDSDTIDASKNNANEECKERFGIWQVASNNFDWSLCPLGQLPWQLPHTEPMET</sequence>
<dbReference type="OrthoDB" id="10263222at2759"/>
<protein>
    <recommendedName>
        <fullName evidence="3">Las1-like protein</fullName>
    </recommendedName>
</protein>
<evidence type="ECO:0000313" key="1">
    <source>
        <dbReference type="EMBL" id="CAH0724956.1"/>
    </source>
</evidence>
<dbReference type="GO" id="GO:0000470">
    <property type="term" value="P:maturation of LSU-rRNA"/>
    <property type="evidence" value="ECO:0007669"/>
    <property type="project" value="TreeGrafter"/>
</dbReference>